<dbReference type="FunFam" id="3.40.50.300:FF:000984">
    <property type="entry name" value="Chromosome partition protein Smc"/>
    <property type="match status" value="1"/>
</dbReference>
<comment type="subcellular location">
    <subcellularLocation>
        <location evidence="1 7">Cytoplasm</location>
    </subcellularLocation>
</comment>
<organism evidence="9 10">
    <name type="scientific">Candidatus Syntrophonatronum acetioxidans</name>
    <dbReference type="NCBI Taxonomy" id="1795816"/>
    <lineage>
        <taxon>Bacteria</taxon>
        <taxon>Bacillati</taxon>
        <taxon>Bacillota</taxon>
        <taxon>Clostridia</taxon>
        <taxon>Eubacteriales</taxon>
        <taxon>Syntrophomonadaceae</taxon>
        <taxon>Candidatus Syntrophonatronum</taxon>
    </lineage>
</organism>
<protein>
    <recommendedName>
        <fullName evidence="7">Chromosome partition protein Smc</fullName>
    </recommendedName>
</protein>
<evidence type="ECO:0000256" key="1">
    <source>
        <dbReference type="ARBA" id="ARBA00004496"/>
    </source>
</evidence>
<evidence type="ECO:0000256" key="2">
    <source>
        <dbReference type="ARBA" id="ARBA00022490"/>
    </source>
</evidence>
<keyword evidence="2 7" id="KW-0963">Cytoplasm</keyword>
<comment type="similarity">
    <text evidence="7">Belongs to the SMC family.</text>
</comment>
<reference evidence="9 10" key="1">
    <citation type="submission" date="2018-08" db="EMBL/GenBank/DDBJ databases">
        <title>The metabolism and importance of syntrophic acetate oxidation coupled to methane or sulfide production in haloalkaline environments.</title>
        <authorList>
            <person name="Timmers P.H.A."/>
            <person name="Vavourakis C.D."/>
            <person name="Sorokin D.Y."/>
            <person name="Sinninghe Damste J.S."/>
            <person name="Muyzer G."/>
            <person name="Stams A.J.M."/>
            <person name="Plugge C.M."/>
        </authorList>
    </citation>
    <scope>NUCLEOTIDE SEQUENCE [LARGE SCALE GENOMIC DNA]</scope>
    <source>
        <strain evidence="9">MSAO_Bac1</strain>
    </source>
</reference>
<dbReference type="GO" id="GO:0006260">
    <property type="term" value="P:DNA replication"/>
    <property type="evidence" value="ECO:0007669"/>
    <property type="project" value="UniProtKB-UniRule"/>
</dbReference>
<evidence type="ECO:0000313" key="9">
    <source>
        <dbReference type="EMBL" id="RQD74595.1"/>
    </source>
</evidence>
<sequence>MWLFLKKIELFGFKSFSEKAEIELSPGITAIIGPNGCGKSNIADGVKWALGEQSTKNLRGSSMEDVIFNGTDQCKPLSFAEVSLVFDNIQRGVNLDYAEVSITRRLFRSGESQYYINKAPCRLKEITELFHDTGIGKEAYSIISQGKIDQVLSARPEDRRSIFEEAAGIYKYKNRKKEAERRLKETADNLHRVSDLIEELNQQLPSIRRQAEEAKGYISCCDRLKSLETGILVNDIDKKSLQTDKLQKKLEDITMESHDKVNTLNRLESEVTRDNFKVDTLEEKILVEKEKLERIKEEKRSSQGIIQLNQEKLKNLTSQKEEIKENNRELIEKLKFLEKRYSSLLREKDQLQDLINDKKEDLKDKNLRLKEISESISAHQDEGEKKFENVCRKIEEKQLSLKKLELEEGHLNQKRNDIENHLKENKGQLNKLIHKEEILFKELKFMEDSLKEYQQQISDRKELYSSKEEKLEKLKEKIQDKEGNLEKVKMQADVLRDMERRREGFTGAVKAILEAKEKNFPSSQGVEGVVADLLQVSPQYEKAIETALGFAAQQVVTRDENTAKKMISYLKRYKRGRATFLPLSLIDVTSPQKFNLEDKGIVGWAIDLVSFDSRYYKVFKKLLGRVLVVKDLDSAVRLARSLNLKCKVVTLEGEVIFPGGAITGGTSSRTKQSFIGRKNALEKLQEEIKQLEKELNLFQKEREEIKGDLEEAEREMKSFIFEKENKEQDMLKKKNNVNQVIEEKKFLVSHLEELAAENKGLDLKIKDITGNMAALKEEVKELEGEKKKAREFLEEERSRMKNVYGEKSSLGKEIARLEAELSSSEKELKSVHENLAVIKEEKNKLDMKKSELQEKDFKVKAESQEKEEEYNYATKRIRELEKNEDILMEKLKELKKNKDDLLHQLTEREQQIKNLRKNIQTREKKKHDAELEIARLETELKNLVQRLEEEYGIKLRDAYNYALDIGEDKARQEIKTLRERIQEFGRVNTGAIEEYERLKERVDFLKEQREDLRRAKNTIHQVIDEIDEKIKVNFLKSFNQIKASFSAVFRDFFEGGRAYLKLNDPNNILETGIDIIAQPPGKKLQGLSLLSGGEKALTAIALLFAILKVKPTPFCILDEIEVSLDSLNLNRFINYLKSLSEDTQFIVITHRRKTMEAADVLYGVTMEDPGVSKILSMKLPSSKEQRVS</sequence>
<evidence type="ECO:0000256" key="7">
    <source>
        <dbReference type="HAMAP-Rule" id="MF_01894"/>
    </source>
</evidence>
<dbReference type="InterPro" id="IPR024704">
    <property type="entry name" value="SMC"/>
</dbReference>
<evidence type="ECO:0000256" key="3">
    <source>
        <dbReference type="ARBA" id="ARBA00022741"/>
    </source>
</evidence>
<dbReference type="GO" id="GO:0016887">
    <property type="term" value="F:ATP hydrolysis activity"/>
    <property type="evidence" value="ECO:0007669"/>
    <property type="project" value="InterPro"/>
</dbReference>
<gene>
    <name evidence="7 9" type="primary">smc</name>
    <name evidence="9" type="ORF">D5R97_07695</name>
</gene>
<dbReference type="GO" id="GO:0005737">
    <property type="term" value="C:cytoplasm"/>
    <property type="evidence" value="ECO:0007669"/>
    <property type="project" value="UniProtKB-SubCell"/>
</dbReference>
<comment type="caution">
    <text evidence="9">The sequence shown here is derived from an EMBL/GenBank/DDBJ whole genome shotgun (WGS) entry which is preliminary data.</text>
</comment>
<dbReference type="NCBIfam" id="TIGR02168">
    <property type="entry name" value="SMC_prok_B"/>
    <property type="match status" value="1"/>
</dbReference>
<evidence type="ECO:0000313" key="10">
    <source>
        <dbReference type="Proteomes" id="UP000285138"/>
    </source>
</evidence>
<dbReference type="SMART" id="SM00968">
    <property type="entry name" value="SMC_hinge"/>
    <property type="match status" value="1"/>
</dbReference>
<evidence type="ECO:0000259" key="8">
    <source>
        <dbReference type="SMART" id="SM00968"/>
    </source>
</evidence>
<dbReference type="Pfam" id="PF06470">
    <property type="entry name" value="SMC_hinge"/>
    <property type="match status" value="1"/>
</dbReference>
<dbReference type="PANTHER" id="PTHR43977">
    <property type="entry name" value="STRUCTURAL MAINTENANCE OF CHROMOSOMES PROTEIN 3"/>
    <property type="match status" value="1"/>
</dbReference>
<comment type="function">
    <text evidence="7">Required for chromosome condensation and partitioning.</text>
</comment>
<dbReference type="PIRSF" id="PIRSF005719">
    <property type="entry name" value="SMC"/>
    <property type="match status" value="1"/>
</dbReference>
<evidence type="ECO:0000256" key="5">
    <source>
        <dbReference type="ARBA" id="ARBA00023054"/>
    </source>
</evidence>
<comment type="domain">
    <text evidence="7">Contains large globular domains required for ATP hydrolysis at each terminus and a third globular domain forming a flexible hinge near the middle of the molecule. These domains are separated by coiled-coil structures.</text>
</comment>
<dbReference type="AlphaFoldDB" id="A0A424YBQ7"/>
<comment type="subunit">
    <text evidence="7">Homodimer.</text>
</comment>
<keyword evidence="4 7" id="KW-0067">ATP-binding</keyword>
<dbReference type="EMBL" id="QZAA01000199">
    <property type="protein sequence ID" value="RQD74595.1"/>
    <property type="molecule type" value="Genomic_DNA"/>
</dbReference>
<dbReference type="InterPro" id="IPR003395">
    <property type="entry name" value="RecF/RecN/SMC_N"/>
</dbReference>
<dbReference type="Pfam" id="PF02463">
    <property type="entry name" value="SMC_N"/>
    <property type="match status" value="1"/>
</dbReference>
<dbReference type="InterPro" id="IPR036277">
    <property type="entry name" value="SMC_hinge_sf"/>
</dbReference>
<keyword evidence="5 7" id="KW-0175">Coiled coil</keyword>
<keyword evidence="6 7" id="KW-0238">DNA-binding</keyword>
<dbReference type="GO" id="GO:0005524">
    <property type="term" value="F:ATP binding"/>
    <property type="evidence" value="ECO:0007669"/>
    <property type="project" value="UniProtKB-UniRule"/>
</dbReference>
<dbReference type="Gene3D" id="3.40.50.300">
    <property type="entry name" value="P-loop containing nucleotide triphosphate hydrolases"/>
    <property type="match status" value="2"/>
</dbReference>
<dbReference type="FunFam" id="3.40.50.300:FF:000901">
    <property type="entry name" value="Chromosome partition protein Smc"/>
    <property type="match status" value="1"/>
</dbReference>
<dbReference type="CDD" id="cd03278">
    <property type="entry name" value="ABC_SMC_barmotin"/>
    <property type="match status" value="1"/>
</dbReference>
<dbReference type="HAMAP" id="MF_01894">
    <property type="entry name" value="Smc_prok"/>
    <property type="match status" value="1"/>
</dbReference>
<feature type="coiled-coil region" evidence="7">
    <location>
        <begin position="169"/>
        <end position="498"/>
    </location>
</feature>
<accession>A0A424YBQ7</accession>
<keyword evidence="3 7" id="KW-0547">Nucleotide-binding</keyword>
<dbReference type="GO" id="GO:0007059">
    <property type="term" value="P:chromosome segregation"/>
    <property type="evidence" value="ECO:0007669"/>
    <property type="project" value="UniProtKB-UniRule"/>
</dbReference>
<dbReference type="Gene3D" id="1.20.1060.20">
    <property type="match status" value="1"/>
</dbReference>
<dbReference type="GO" id="GO:0007062">
    <property type="term" value="P:sister chromatid cohesion"/>
    <property type="evidence" value="ECO:0007669"/>
    <property type="project" value="InterPro"/>
</dbReference>
<dbReference type="GO" id="GO:0005694">
    <property type="term" value="C:chromosome"/>
    <property type="evidence" value="ECO:0007669"/>
    <property type="project" value="InterPro"/>
</dbReference>
<dbReference type="InterPro" id="IPR010935">
    <property type="entry name" value="SMC_hinge"/>
</dbReference>
<feature type="coiled-coil region" evidence="7">
    <location>
        <begin position="674"/>
        <end position="1025"/>
    </location>
</feature>
<name>A0A424YBQ7_9FIRM</name>
<feature type="binding site" evidence="7">
    <location>
        <begin position="34"/>
        <end position="41"/>
    </location>
    <ligand>
        <name>ATP</name>
        <dbReference type="ChEBI" id="CHEBI:30616"/>
    </ligand>
</feature>
<dbReference type="InterPro" id="IPR027417">
    <property type="entry name" value="P-loop_NTPase"/>
</dbReference>
<proteinExistence type="inferred from homology"/>
<dbReference type="InterPro" id="IPR011890">
    <property type="entry name" value="SMC_prok"/>
</dbReference>
<dbReference type="GO" id="GO:0003677">
    <property type="term" value="F:DNA binding"/>
    <property type="evidence" value="ECO:0007669"/>
    <property type="project" value="UniProtKB-UniRule"/>
</dbReference>
<evidence type="ECO:0000256" key="4">
    <source>
        <dbReference type="ARBA" id="ARBA00022840"/>
    </source>
</evidence>
<dbReference type="Proteomes" id="UP000285138">
    <property type="component" value="Unassembled WGS sequence"/>
</dbReference>
<dbReference type="GO" id="GO:0030261">
    <property type="term" value="P:chromosome condensation"/>
    <property type="evidence" value="ECO:0007669"/>
    <property type="project" value="InterPro"/>
</dbReference>
<dbReference type="SUPFAM" id="SSF75553">
    <property type="entry name" value="Smc hinge domain"/>
    <property type="match status" value="1"/>
</dbReference>
<dbReference type="SUPFAM" id="SSF57997">
    <property type="entry name" value="Tropomyosin"/>
    <property type="match status" value="1"/>
</dbReference>
<dbReference type="Gene3D" id="3.30.70.1620">
    <property type="match status" value="1"/>
</dbReference>
<evidence type="ECO:0000256" key="6">
    <source>
        <dbReference type="ARBA" id="ARBA00023125"/>
    </source>
</evidence>
<dbReference type="SUPFAM" id="SSF52540">
    <property type="entry name" value="P-loop containing nucleoside triphosphate hydrolases"/>
    <property type="match status" value="1"/>
</dbReference>
<feature type="domain" description="SMC hinge" evidence="8">
    <location>
        <begin position="524"/>
        <end position="639"/>
    </location>
</feature>